<dbReference type="EMBL" id="BLSB01000396">
    <property type="protein sequence ID" value="GFP36086.1"/>
    <property type="molecule type" value="Genomic_DNA"/>
</dbReference>
<sequence>MFRTELMNRLMVYERLYYSRGPWDDIKRVLEDIITGKVRFTLDYFEGNLFSL</sequence>
<feature type="non-terminal residue" evidence="1">
    <location>
        <position position="52"/>
    </location>
</feature>
<comment type="caution">
    <text evidence="1">The sequence shown here is derived from an EMBL/GenBank/DDBJ whole genome shotgun (WGS) entry which is preliminary data.</text>
</comment>
<gene>
    <name evidence="1" type="ORF">HKBW3S43_01873</name>
</gene>
<accession>A0A6V8PYC9</accession>
<evidence type="ECO:0000313" key="1">
    <source>
        <dbReference type="EMBL" id="GFP36086.1"/>
    </source>
</evidence>
<proteinExistence type="predicted"/>
<dbReference type="Proteomes" id="UP000576480">
    <property type="component" value="Unassembled WGS sequence"/>
</dbReference>
<protein>
    <submittedName>
        <fullName evidence="1">Uncharacterized protein</fullName>
    </submittedName>
</protein>
<organism evidence="1 2">
    <name type="scientific">Candidatus Hakubella thermalkaliphila</name>
    <dbReference type="NCBI Taxonomy" id="2754717"/>
    <lineage>
        <taxon>Bacteria</taxon>
        <taxon>Bacillati</taxon>
        <taxon>Actinomycetota</taxon>
        <taxon>Actinomycetota incertae sedis</taxon>
        <taxon>Candidatus Hakubellales</taxon>
        <taxon>Candidatus Hakubellaceae</taxon>
        <taxon>Candidatus Hakubella</taxon>
    </lineage>
</organism>
<name>A0A6V8PYC9_9ACTN</name>
<evidence type="ECO:0000313" key="2">
    <source>
        <dbReference type="Proteomes" id="UP000576480"/>
    </source>
</evidence>
<reference evidence="1 2" key="1">
    <citation type="journal article" date="2020" name="Front. Microbiol.">
        <title>Single-cell genomics of novel Actinobacteria with the Wood-Ljungdahl pathway discovered in a serpentinizing system.</title>
        <authorList>
            <person name="Merino N."/>
            <person name="Kawai M."/>
            <person name="Boyd E.S."/>
            <person name="Colman D.R."/>
            <person name="McGlynn S.E."/>
            <person name="Nealson K.H."/>
            <person name="Kurokawa K."/>
            <person name="Hongoh Y."/>
        </authorList>
    </citation>
    <scope>NUCLEOTIDE SEQUENCE [LARGE SCALE GENOMIC DNA]</scope>
    <source>
        <strain evidence="1 2">S43</strain>
    </source>
</reference>
<dbReference type="AlphaFoldDB" id="A0A6V8PYC9"/>